<comment type="caution">
    <text evidence="1">The sequence shown here is derived from an EMBL/GenBank/DDBJ whole genome shotgun (WGS) entry which is preliminary data.</text>
</comment>
<protein>
    <submittedName>
        <fullName evidence="1">Uncharacterized protein</fullName>
    </submittedName>
</protein>
<gene>
    <name evidence="2" type="ORF">HPP92_028893</name>
    <name evidence="1" type="ORF">HPP92_028903</name>
</gene>
<keyword evidence="3" id="KW-1185">Reference proteome</keyword>
<evidence type="ECO:0000313" key="4">
    <source>
        <dbReference type="Proteomes" id="UP000639772"/>
    </source>
</evidence>
<dbReference type="AlphaFoldDB" id="A0A835U4Y4"/>
<reference evidence="3 4" key="1">
    <citation type="journal article" date="2020" name="Nat. Food">
        <title>A phased Vanilla planifolia genome enables genetic improvement of flavour and production.</title>
        <authorList>
            <person name="Hasing T."/>
            <person name="Tang H."/>
            <person name="Brym M."/>
            <person name="Khazi F."/>
            <person name="Huang T."/>
            <person name="Chambers A.H."/>
        </authorList>
    </citation>
    <scope>NUCLEOTIDE SEQUENCE [LARGE SCALE GENOMIC DNA]</scope>
    <source>
        <tissue evidence="1">Leaf</tissue>
    </source>
</reference>
<dbReference type="Proteomes" id="UP000639772">
    <property type="component" value="Unassembled WGS sequence"/>
</dbReference>
<dbReference type="EMBL" id="JADCNM010000592">
    <property type="protein sequence ID" value="KAG0446291.1"/>
    <property type="molecule type" value="Genomic_DNA"/>
</dbReference>
<dbReference type="EMBL" id="JADCNL010000591">
    <property type="protein sequence ID" value="KAG0446306.1"/>
    <property type="molecule type" value="Genomic_DNA"/>
</dbReference>
<evidence type="ECO:0000313" key="3">
    <source>
        <dbReference type="Proteomes" id="UP000636800"/>
    </source>
</evidence>
<accession>A0A835U4Y4</accession>
<evidence type="ECO:0000313" key="2">
    <source>
        <dbReference type="EMBL" id="KAG0446306.1"/>
    </source>
</evidence>
<dbReference type="Proteomes" id="UP000636800">
    <property type="component" value="Unassembled WGS sequence"/>
</dbReference>
<proteinExistence type="predicted"/>
<sequence>MGTIWTSSSFKAASHWSCGPAGMLHQDTRARMKADLMGDSNKITNSGEHECAENLHKTSNSLTPVIILNTRIFGYMEEKAAIWRRQDTERGGGHSARLMFCTIIDQQKCRSSPAKLASGSPYGLKDEKFISGLMRRQLG</sequence>
<evidence type="ECO:0000313" key="1">
    <source>
        <dbReference type="EMBL" id="KAG0446291.1"/>
    </source>
</evidence>
<name>A0A835U4Y4_VANPL</name>
<organism evidence="1 4">
    <name type="scientific">Vanilla planifolia</name>
    <name type="common">Vanilla</name>
    <dbReference type="NCBI Taxonomy" id="51239"/>
    <lineage>
        <taxon>Eukaryota</taxon>
        <taxon>Viridiplantae</taxon>
        <taxon>Streptophyta</taxon>
        <taxon>Embryophyta</taxon>
        <taxon>Tracheophyta</taxon>
        <taxon>Spermatophyta</taxon>
        <taxon>Magnoliopsida</taxon>
        <taxon>Liliopsida</taxon>
        <taxon>Asparagales</taxon>
        <taxon>Orchidaceae</taxon>
        <taxon>Vanilloideae</taxon>
        <taxon>Vanilleae</taxon>
        <taxon>Vanilla</taxon>
    </lineage>
</organism>